<dbReference type="OrthoDB" id="425483at2759"/>
<name>A0A1Q9DCH3_SYMMI</name>
<dbReference type="SMART" id="SM00220">
    <property type="entry name" value="S_TKc"/>
    <property type="match status" value="1"/>
</dbReference>
<evidence type="ECO:0000256" key="4">
    <source>
        <dbReference type="ARBA" id="ARBA00022777"/>
    </source>
</evidence>
<evidence type="ECO:0000259" key="7">
    <source>
        <dbReference type="PROSITE" id="PS50011"/>
    </source>
</evidence>
<dbReference type="CDD" id="cd09272">
    <property type="entry name" value="RNase_HI_RT_Ty1"/>
    <property type="match status" value="1"/>
</dbReference>
<feature type="compositionally biased region" description="Polar residues" evidence="6">
    <location>
        <begin position="214"/>
        <end position="229"/>
    </location>
</feature>
<dbReference type="Gene3D" id="1.10.510.10">
    <property type="entry name" value="Transferase(Phosphotransferase) domain 1"/>
    <property type="match status" value="1"/>
</dbReference>
<organism evidence="9 10">
    <name type="scientific">Symbiodinium microadriaticum</name>
    <name type="common">Dinoflagellate</name>
    <name type="synonym">Zooxanthella microadriatica</name>
    <dbReference type="NCBI Taxonomy" id="2951"/>
    <lineage>
        <taxon>Eukaryota</taxon>
        <taxon>Sar</taxon>
        <taxon>Alveolata</taxon>
        <taxon>Dinophyceae</taxon>
        <taxon>Suessiales</taxon>
        <taxon>Symbiodiniaceae</taxon>
        <taxon>Symbiodinium</taxon>
    </lineage>
</organism>
<keyword evidence="10" id="KW-1185">Reference proteome</keyword>
<feature type="compositionally biased region" description="Polar residues" evidence="6">
    <location>
        <begin position="313"/>
        <end position="337"/>
    </location>
</feature>
<evidence type="ECO:0000256" key="6">
    <source>
        <dbReference type="SAM" id="MobiDB-lite"/>
    </source>
</evidence>
<reference evidence="9 10" key="1">
    <citation type="submission" date="2016-02" db="EMBL/GenBank/DDBJ databases">
        <title>Genome analysis of coral dinoflagellate symbionts highlights evolutionary adaptations to a symbiotic lifestyle.</title>
        <authorList>
            <person name="Aranda M."/>
            <person name="Li Y."/>
            <person name="Liew Y.J."/>
            <person name="Baumgarten S."/>
            <person name="Simakov O."/>
            <person name="Wilson M."/>
            <person name="Piel J."/>
            <person name="Ashoor H."/>
            <person name="Bougouffa S."/>
            <person name="Bajic V.B."/>
            <person name="Ryu T."/>
            <person name="Ravasi T."/>
            <person name="Bayer T."/>
            <person name="Micklem G."/>
            <person name="Kim H."/>
            <person name="Bhak J."/>
            <person name="Lajeunesse T.C."/>
            <person name="Voolstra C.R."/>
        </authorList>
    </citation>
    <scope>NUCLEOTIDE SEQUENCE [LARGE SCALE GENOMIC DNA]</scope>
    <source>
        <strain evidence="9 10">CCMP2467</strain>
    </source>
</reference>
<feature type="domain" description="Integrase catalytic" evidence="8">
    <location>
        <begin position="2384"/>
        <end position="2580"/>
    </location>
</feature>
<evidence type="ECO:0000313" key="10">
    <source>
        <dbReference type="Proteomes" id="UP000186817"/>
    </source>
</evidence>
<gene>
    <name evidence="9" type="primary">Cask</name>
    <name evidence="9" type="ORF">AK812_SmicGene25334</name>
</gene>
<feature type="compositionally biased region" description="Low complexity" evidence="6">
    <location>
        <begin position="1801"/>
        <end position="1816"/>
    </location>
</feature>
<dbReference type="InterPro" id="IPR001584">
    <property type="entry name" value="Integrase_cat-core"/>
</dbReference>
<dbReference type="InterPro" id="IPR000719">
    <property type="entry name" value="Prot_kinase_dom"/>
</dbReference>
<protein>
    <submittedName>
        <fullName evidence="9">Peripheral plasma membrane protein CASK</fullName>
    </submittedName>
</protein>
<dbReference type="PROSITE" id="PS50011">
    <property type="entry name" value="PROTEIN_KINASE_DOM"/>
    <property type="match status" value="1"/>
</dbReference>
<keyword evidence="2" id="KW-0808">Transferase</keyword>
<keyword evidence="4" id="KW-0418">Kinase</keyword>
<dbReference type="Pfam" id="PF07727">
    <property type="entry name" value="RVT_2"/>
    <property type="match status" value="1"/>
</dbReference>
<dbReference type="PROSITE" id="PS50994">
    <property type="entry name" value="INTEGRASE"/>
    <property type="match status" value="1"/>
</dbReference>
<feature type="domain" description="Protein kinase" evidence="7">
    <location>
        <begin position="601"/>
        <end position="873"/>
    </location>
</feature>
<keyword evidence="3" id="KW-0547">Nucleotide-binding</keyword>
<evidence type="ECO:0000256" key="5">
    <source>
        <dbReference type="ARBA" id="ARBA00022840"/>
    </source>
</evidence>
<keyword evidence="5" id="KW-0067">ATP-binding</keyword>
<feature type="region of interest" description="Disordered" evidence="6">
    <location>
        <begin position="1544"/>
        <end position="1587"/>
    </location>
</feature>
<feature type="region of interest" description="Disordered" evidence="6">
    <location>
        <begin position="263"/>
        <end position="284"/>
    </location>
</feature>
<evidence type="ECO:0000256" key="2">
    <source>
        <dbReference type="ARBA" id="ARBA00022679"/>
    </source>
</evidence>
<proteinExistence type="predicted"/>
<accession>A0A1Q9DCH3</accession>
<feature type="region of interest" description="Disordered" evidence="6">
    <location>
        <begin position="2265"/>
        <end position="2297"/>
    </location>
</feature>
<dbReference type="InterPro" id="IPR050205">
    <property type="entry name" value="CDPK_Ser/Thr_kinases"/>
</dbReference>
<dbReference type="SUPFAM" id="SSF51197">
    <property type="entry name" value="Clavaminate synthase-like"/>
    <property type="match status" value="1"/>
</dbReference>
<dbReference type="InterPro" id="IPR012337">
    <property type="entry name" value="RNaseH-like_sf"/>
</dbReference>
<dbReference type="GO" id="GO:0003676">
    <property type="term" value="F:nucleic acid binding"/>
    <property type="evidence" value="ECO:0007669"/>
    <property type="project" value="InterPro"/>
</dbReference>
<dbReference type="GO" id="GO:0005524">
    <property type="term" value="F:ATP binding"/>
    <property type="evidence" value="ECO:0007669"/>
    <property type="project" value="UniProtKB-KW"/>
</dbReference>
<evidence type="ECO:0000256" key="3">
    <source>
        <dbReference type="ARBA" id="ARBA00022741"/>
    </source>
</evidence>
<keyword evidence="1" id="KW-0723">Serine/threonine-protein kinase</keyword>
<feature type="region of interest" description="Disordered" evidence="6">
    <location>
        <begin position="1748"/>
        <end position="1822"/>
    </location>
</feature>
<dbReference type="InterPro" id="IPR008775">
    <property type="entry name" value="Phytyl_CoA_dOase-like"/>
</dbReference>
<feature type="compositionally biased region" description="Low complexity" evidence="6">
    <location>
        <begin position="1568"/>
        <end position="1578"/>
    </location>
</feature>
<dbReference type="GO" id="GO:0004674">
    <property type="term" value="F:protein serine/threonine kinase activity"/>
    <property type="evidence" value="ECO:0007669"/>
    <property type="project" value="UniProtKB-KW"/>
</dbReference>
<dbReference type="Pfam" id="PF05721">
    <property type="entry name" value="PhyH"/>
    <property type="match status" value="1"/>
</dbReference>
<dbReference type="InterPro" id="IPR036397">
    <property type="entry name" value="RNaseH_sf"/>
</dbReference>
<dbReference type="SUPFAM" id="SSF56112">
    <property type="entry name" value="Protein kinase-like (PK-like)"/>
    <property type="match status" value="1"/>
</dbReference>
<dbReference type="Pfam" id="PF00069">
    <property type="entry name" value="Pkinase"/>
    <property type="match status" value="1"/>
</dbReference>
<feature type="region of interest" description="Disordered" evidence="6">
    <location>
        <begin position="308"/>
        <end position="337"/>
    </location>
</feature>
<evidence type="ECO:0000313" key="9">
    <source>
        <dbReference type="EMBL" id="OLP92847.1"/>
    </source>
</evidence>
<feature type="compositionally biased region" description="Low complexity" evidence="6">
    <location>
        <begin position="2265"/>
        <end position="2277"/>
    </location>
</feature>
<dbReference type="PANTHER" id="PTHR24349">
    <property type="entry name" value="SERINE/THREONINE-PROTEIN KINASE"/>
    <property type="match status" value="1"/>
</dbReference>
<dbReference type="EMBL" id="LSRX01000605">
    <property type="protein sequence ID" value="OLP92847.1"/>
    <property type="molecule type" value="Genomic_DNA"/>
</dbReference>
<dbReference type="Proteomes" id="UP000186817">
    <property type="component" value="Unassembled WGS sequence"/>
</dbReference>
<dbReference type="InterPro" id="IPR013103">
    <property type="entry name" value="RVT_2"/>
</dbReference>
<dbReference type="CDD" id="cd00180">
    <property type="entry name" value="PKc"/>
    <property type="match status" value="1"/>
</dbReference>
<dbReference type="Gene3D" id="3.30.420.10">
    <property type="entry name" value="Ribonuclease H-like superfamily/Ribonuclease H"/>
    <property type="match status" value="1"/>
</dbReference>
<sequence length="3318" mass="360123">MPDAIPQRLHCDTGSPSPALFTTFVALQDVTESMGPTRFLLSTNRQASHRQFSADKTSFLNKAVSRIALLQEGDAVVYDSRVLHCGTENHSDKPRVLLVLTVRHVEDVSVDPAAQRTRRAYSKTKVLSELLEKRRLSPRVASLSPSRTSHAVPLQCPHAAHGASKAGPIIPVVRQMDMMPVKQNLSYPKAASQACAAGPTQPSQTAIGSPVASVETSRGSDRQAQQASVCSPVHRMLLDGSRRGSPTRVEEACVNSTQGSPVLLGTSKLSKHPEASSRGTPVRIVGGPPMQVACCKTELAETARAAARAAASPISQPAGSGISDPQSETRTPSGSLQSLPVVSGSCKLIGQSAPCPDPFLSTGPSAAPLSPMARTPELPGDGRNGSWSALDSRQSLTSSFLGNDNSSPPHFGSAKILHTSSNKHRTLSPGAACVVLPPSPEIAPRGVGPVSSDVQGIAGESHIQATLFELFRVPVSEPHVAEQVGKEIARQVETLWDDLVILRPVRSLASAVARSISSSGQAKDEQLWTEHLGDEEAYQGWWICLLARYGLSGSGDSISRAEVTDLAVAACRMLRDHFAPSKYLRNLRTVRSGAKRVHDRYDNFRHLSSSTFAKHYRCRSRLSFEDRSCSQTRKSQLACPADQLRVEVEVLRSLQHPHLPRVVESFEDFNDIYIISEIVDNVQLLHFMQTRLDMRTGISEGWLAQVFKQILETLSYCHQLKPHSLVHGDIGLETVGLASVSDAACAPHVVISGLGVAGTLPSPSLRSTSRLSGRLSRSSQPVAELIAPRSDVEELCSPKQDVWCCGCLLYLLLTGHVPGDAFFGETFRPKASSPDWALVRHASAQAEALCSRMLESDPARRPSAADCLCYPWLQSGSKFCFKMIPLSVLEKIIQIEQQSQECKEVVGDVVAELSLRSVSCASTAFATLSMPSQSWGDPLESVQLTPFLSAAPLLQLGISVPNVEKVMRAFAVPSGLVAHGSFVKRCLELAEDQLDRSLWRLFVAAGEDESGVLSASQLEEVLHGDVSEASAAGGKDTAAERGATRELQAGCIALEARVTEMQQALLEQRDALDRLHRAQLQDMQEIRAKMQSQTDEVMTLQGHVRDGLSRQMSEVQALRMMFEEAQHEHAGAQSAALDASIQRDAMLTAKQESLQTRVDLLSQQVQELESTLKGQGARIIEHQAILHAPRSGGEDASLLGPTVQALSERVDRELAKLTAQHETLAARQNQVGEESTSGDALGSELTQLQHMMEQVCERLGNIEVAPANQPGVPPGLQQVEVPSTQDGVEEYQLSPNILDPPVQPTQSPVHDSWAAWHQDTGDLGFPVISEPPPLDPELSKVAASAIQGSSVKGMSEASSKIQWKVLGNMPSIEFGAQTPWELGMTYNTWKRQVSTVAGTACLQFQKYVDKCFQDAEYRYQQKAGGQVPPTLAGYEAFPEEYSGRFVIQLLKILPERIKAPAIEGTQAALHPASILEELVAQVQPGGDACPYKHDGPSGASKAEAPKALVGAGKDNTSTQAKAAAKPKAKASAICIAHMARSTDRNVDSSKGEGVDSSDAVALSSGGLVSSDSTPSLESELPESSDSEVVVHELPPVLEGNLDDPWWIQQLEDKRDHDRPSCTYYLLLDADEYVRWRAPGIVNSNARRQFRLVTTPDNVAHVIRHCAQTADHFPVEDEPISSTQSIVRIDASLVTCIDGVAREVWVAWAIDVETAGEVFMAVVYSPHAPHVRDHRLPASASEAIFPRTYEEASGSGGSSSQAQNLTGTPTVARPVPPVVIPAKAPTVAPPPGYGPRQGVSQPAPKASSTAKAPAGTSRASQASHSMDACGEVLLDTGANEVVSTRTKFPVRAAHLDLCLANGETVEARRSREGEVVVQGPHNGNFICGVNRLIQIGCAFSWCRKNGPRLELPDELNKVVVSLQLHNGLPFMPYAIFRKLRPLMTRWWKASCNKIGAVTASGGQEETLPGSSVEAEGGEVRFMTAVGLEEIHELCAHADVSRNGDAGSNSSQPLKGSAMQDAVAAEEAWAAELLAKGPKHLTYDAILGLIRKCSLKPQIKHRPCIDGTDHLIRTWMFGMWTHGGTCGLSCMMSERPQLTRVLVAFMKKVMPALPFTTLIVNDNLTFLPHKDTRNLVNSRNGLVCLTSPRECTGGGLWMQDEHGSEARLVKPNVEMLGHVHDIRRRPLEFDGRVFHGTESWEGDRVTISVYSGGGVLNLSPHDRATLIACGFPLPSEAMVDVPATPCGSEPLGAHHLQVLCPNPHAPATAAATNNSMPPTKELSDLHNSDNDSVPSGTELDEGHRDFWEDVCEAQARVDGDQDWYGASRVCVGEIVEISDGDECMSLDPEDLDLAAVMDRSEEFPEEETYAHKQAPGHSFEDFGARGTLKPHRRLKAEDFASGCLSIDIAGPYKSGICRYKYMLVCAFSTPDHGSLYFARPLQSRLQQGVLAATKDVIAQIGSMTGTVPPVVRLHSDNGKELVTKAFAEALEAISVFKTTTVPYHPQQNGKAERAIRDLKERSLKYLLKAGAPTKLWPFAMIEASIVQRAEVLNMKVPKGQPTPGTAVVIDKRAPEPFEPKVERAVYLCQDDHTSRGALCLVTRNGVESVVRARMPTRLPGTVKQWKTHTTPLGDLVWVSDQGDIRDAEHVRDLGQDLGLLTLEEREYGPGHAGGFDFIQAAGPHVAGAARANQMITTSTKQYQVLPWDMEEEAQEVERELWAASEIPAAAKVRDTQVFFQGTGKEQQIWLSALQKELESMADQGVFTRLRKSDLRTTLGLGKDEPWPEIIPTTLVITEKPDVNAAASGTNSAQDAAIEASQAWLPKVRLCACGNYETEAAKGDAEYTSNNAGIEVVRMLISETAQRQNWCLGALDVSCAFLNAVIEGPACVMRPPPVLVRLGLAEQDEVWWAHKSIYGRRKSPKEWEQLRDSTITGRIIEPPKGSTMPKLKYVGMEGVAGVWKVVDAATEFQVFGLVVSYVDDCLMAAESEILEMIARDISSIWKVKCQGLLAPPGVQPRKITDAQGHDIPWKDELTFLGLQISTHDTGIRVSQSRWIAQDLRQRGYLHLAGAVTLPNIDDFGKLPPMTRDAQYQQTLKDTQGELGSLLWVAIRSRPDIAAIVGAMASQATITPNVVLAASKQVWRYLRATWNQCMTYGWGRQGKQLWCSGDASFAPTGGRSRSGVVIQWGSHILAWKSERQKLTAFSVAEAELEASALALERGVAVQTLLAQFLGADLSAQLRTDNTADLITLTKSEFRTLEMRTRHFALRAAWSRDVLKAHGIEALHVSGQDLIADALTKALGREKLRIARERLSLCA</sequence>
<evidence type="ECO:0000259" key="8">
    <source>
        <dbReference type="PROSITE" id="PS50994"/>
    </source>
</evidence>
<evidence type="ECO:0000256" key="1">
    <source>
        <dbReference type="ARBA" id="ARBA00022527"/>
    </source>
</evidence>
<comment type="caution">
    <text evidence="9">The sequence shown here is derived from an EMBL/GenBank/DDBJ whole genome shotgun (WGS) entry which is preliminary data.</text>
</comment>
<feature type="region of interest" description="Disordered" evidence="6">
    <location>
        <begin position="195"/>
        <end position="231"/>
    </location>
</feature>
<dbReference type="Gene3D" id="2.60.120.620">
    <property type="entry name" value="q2cbj1_9rhob like domain"/>
    <property type="match status" value="1"/>
</dbReference>
<dbReference type="SUPFAM" id="SSF53098">
    <property type="entry name" value="Ribonuclease H-like"/>
    <property type="match status" value="1"/>
</dbReference>
<feature type="compositionally biased region" description="Basic and acidic residues" evidence="6">
    <location>
        <begin position="1544"/>
        <end position="1553"/>
    </location>
</feature>
<feature type="region of interest" description="Disordered" evidence="6">
    <location>
        <begin position="357"/>
        <end position="389"/>
    </location>
</feature>
<dbReference type="GO" id="GO:0015074">
    <property type="term" value="P:DNA integration"/>
    <property type="evidence" value="ECO:0007669"/>
    <property type="project" value="InterPro"/>
</dbReference>
<dbReference type="InterPro" id="IPR011009">
    <property type="entry name" value="Kinase-like_dom_sf"/>
</dbReference>